<gene>
    <name evidence="2" type="ORF">DSM3645_18441</name>
</gene>
<sequence>MVLPAFLGCGNSPAQWTNHNKLETIAFAIGVYRDIFKEYPPIVVTNDAEESLHSWRVLILPQIEANNFYDQYDFETAWNGERNIDLRDGTRRMDSDEPNELVNAGRVYLPDDSPRMQETVFVALVNGQLREKEVRLPSVTQTGHYLPPGEPFVVLEIKHSGIHWMEPRDVTPPMDRYPDWPSVDEVRDQIVGSVEIGDGDTRIFRDRTATLTYLESLTKME</sequence>
<evidence type="ECO:0000313" key="2">
    <source>
        <dbReference type="EMBL" id="EAQ78343.1"/>
    </source>
</evidence>
<dbReference type="InterPro" id="IPR011453">
    <property type="entry name" value="DUF1559"/>
</dbReference>
<evidence type="ECO:0000313" key="3">
    <source>
        <dbReference type="Proteomes" id="UP000004358"/>
    </source>
</evidence>
<evidence type="ECO:0000259" key="1">
    <source>
        <dbReference type="Pfam" id="PF07596"/>
    </source>
</evidence>
<proteinExistence type="predicted"/>
<dbReference type="AlphaFoldDB" id="A3ZYX8"/>
<dbReference type="STRING" id="314230.DSM3645_18441"/>
<feature type="domain" description="DUF1559" evidence="1">
    <location>
        <begin position="20"/>
        <end position="105"/>
    </location>
</feature>
<dbReference type="Proteomes" id="UP000004358">
    <property type="component" value="Unassembled WGS sequence"/>
</dbReference>
<name>A3ZYX8_9BACT</name>
<dbReference type="HOGENOM" id="CLU_1248642_0_0_0"/>
<comment type="caution">
    <text evidence="2">The sequence shown here is derived from an EMBL/GenBank/DDBJ whole genome shotgun (WGS) entry which is preliminary data.</text>
</comment>
<dbReference type="Pfam" id="PF07596">
    <property type="entry name" value="SBP_bac_10"/>
    <property type="match status" value="1"/>
</dbReference>
<protein>
    <recommendedName>
        <fullName evidence="1">DUF1559 domain-containing protein</fullName>
    </recommendedName>
</protein>
<accession>A3ZYX8</accession>
<organism evidence="2 3">
    <name type="scientific">Blastopirellula marina DSM 3645</name>
    <dbReference type="NCBI Taxonomy" id="314230"/>
    <lineage>
        <taxon>Bacteria</taxon>
        <taxon>Pseudomonadati</taxon>
        <taxon>Planctomycetota</taxon>
        <taxon>Planctomycetia</taxon>
        <taxon>Pirellulales</taxon>
        <taxon>Pirellulaceae</taxon>
        <taxon>Blastopirellula</taxon>
    </lineage>
</organism>
<dbReference type="EMBL" id="AANZ01000022">
    <property type="protein sequence ID" value="EAQ78343.1"/>
    <property type="molecule type" value="Genomic_DNA"/>
</dbReference>
<reference evidence="2 3" key="1">
    <citation type="submission" date="2006-02" db="EMBL/GenBank/DDBJ databases">
        <authorList>
            <person name="Amann R."/>
            <person name="Ferriera S."/>
            <person name="Johnson J."/>
            <person name="Kravitz S."/>
            <person name="Halpern A."/>
            <person name="Remington K."/>
            <person name="Beeson K."/>
            <person name="Tran B."/>
            <person name="Rogers Y.-H."/>
            <person name="Friedman R."/>
            <person name="Venter J.C."/>
        </authorList>
    </citation>
    <scope>NUCLEOTIDE SEQUENCE [LARGE SCALE GENOMIC DNA]</scope>
    <source>
        <strain evidence="2 3">DSM 3645</strain>
    </source>
</reference>